<dbReference type="Gene3D" id="3.40.50.300">
    <property type="entry name" value="P-loop containing nucleotide triphosphate hydrolases"/>
    <property type="match status" value="1"/>
</dbReference>
<evidence type="ECO:0000259" key="1">
    <source>
        <dbReference type="Pfam" id="PF03354"/>
    </source>
</evidence>
<evidence type="ECO:0000313" key="4">
    <source>
        <dbReference type="Proteomes" id="UP000032102"/>
    </source>
</evidence>
<organism evidence="3 4">
    <name type="scientific">Anoxybacillus thermarum</name>
    <dbReference type="NCBI Taxonomy" id="404937"/>
    <lineage>
        <taxon>Bacteria</taxon>
        <taxon>Bacillati</taxon>
        <taxon>Bacillota</taxon>
        <taxon>Bacilli</taxon>
        <taxon>Bacillales</taxon>
        <taxon>Anoxybacillaceae</taxon>
        <taxon>Anoxybacillus</taxon>
    </lineage>
</organism>
<name>A0A0D0QWM7_9BACL</name>
<protein>
    <submittedName>
        <fullName evidence="3">Phage terminase-like protein, large subunit</fullName>
    </submittedName>
</protein>
<dbReference type="EMBL" id="JXTH01000041">
    <property type="protein sequence ID" value="KIQ93874.1"/>
    <property type="molecule type" value="Genomic_DNA"/>
</dbReference>
<dbReference type="AlphaFoldDB" id="A0A0D0QWM7"/>
<dbReference type="PANTHER" id="PTHR41287">
    <property type="match status" value="1"/>
</dbReference>
<evidence type="ECO:0000313" key="3">
    <source>
        <dbReference type="EMBL" id="KIQ93874.1"/>
    </source>
</evidence>
<feature type="domain" description="Terminase large subunit-like ATPase" evidence="1">
    <location>
        <begin position="80"/>
        <end position="253"/>
    </location>
</feature>
<comment type="caution">
    <text evidence="3">The sequence shown here is derived from an EMBL/GenBank/DDBJ whole genome shotgun (WGS) entry which is preliminary data.</text>
</comment>
<dbReference type="InterPro" id="IPR046461">
    <property type="entry name" value="TerL_ATPase"/>
</dbReference>
<reference evidence="3 4" key="1">
    <citation type="submission" date="2015-01" db="EMBL/GenBank/DDBJ databases">
        <title>Draft genome of Anoxybacillus thermarum strain AF/04.</title>
        <authorList>
            <person name="Poli A."/>
            <person name="Nicolaus B."/>
            <person name="Chan K.-G."/>
            <person name="Kahar U.M."/>
            <person name="Yaakob A.S."/>
            <person name="Chan C.S."/>
            <person name="Goh K.M."/>
        </authorList>
    </citation>
    <scope>NUCLEOTIDE SEQUENCE [LARGE SCALE GENOMIC DNA]</scope>
    <source>
        <strain evidence="3 4">AF/04</strain>
    </source>
</reference>
<sequence>MSLKQWLIDYSHDVIDGRVIACQKHKWACMRFLRDIEREGTEDFPYIFSETKAMRFLKWMTLFKHTKGVLKGQHIRPHEIQVFVFGNIYGWVHKETDYRRFKKAYWQVGRKNAKSQSLACVASYEAMAFGENMSEVYIGATKTEQARIVWNETEAMLAGCHELKGKYEVKYGAIHHPKSRSIIRPLSKEDRKTGDGLNPQCGIIDEYHAHETDEIYNIIDSGMIARAQPLLMIITTAGVNLNNPCYRSEYQYVSKLLDPNSPVENERYFAMVNELDKDEDGNLIDDIRDEKAWLKANPIAASYPEGIENIRAKLQEALEKPDKMDDFLTKNMNIWINKRAQGYISSDRWAVCGAEKFPDISGLDAYVGVDLSATTDLTSVSIEIPLSDGRFVVLSHSFIPEEKLDERVKTDKMPFDQWARQGWITTTPGAVVDYAFVREYIKSIAEKYDVSVKEICYDKYNARHLMQELEADGFVTVEIPQGIRYLSEPTKNFRTKVFEKKIIHNNNPVLSWAIGNAVTRKDAQENIMLDKSKSTDRIDPLAALINAHARAMFANAESVDVSEFATDDFLDRLWG</sequence>
<evidence type="ECO:0000259" key="2">
    <source>
        <dbReference type="Pfam" id="PF20441"/>
    </source>
</evidence>
<dbReference type="PANTHER" id="PTHR41287:SF1">
    <property type="entry name" value="PROTEIN YMFN"/>
    <property type="match status" value="1"/>
</dbReference>
<dbReference type="InterPro" id="IPR027417">
    <property type="entry name" value="P-loop_NTPase"/>
</dbReference>
<dbReference type="InterPro" id="IPR005021">
    <property type="entry name" value="Terminase_largesu-like"/>
</dbReference>
<dbReference type="PATRIC" id="fig|404937.3.peg.2148"/>
<dbReference type="Pfam" id="PF03354">
    <property type="entry name" value="TerL_ATPase"/>
    <property type="match status" value="1"/>
</dbReference>
<dbReference type="Proteomes" id="UP000032102">
    <property type="component" value="Unassembled WGS sequence"/>
</dbReference>
<keyword evidence="4" id="KW-1185">Reference proteome</keyword>
<dbReference type="GO" id="GO:0004519">
    <property type="term" value="F:endonuclease activity"/>
    <property type="evidence" value="ECO:0007669"/>
    <property type="project" value="InterPro"/>
</dbReference>
<accession>A0A0D0QWM7</accession>
<dbReference type="RefSeq" id="WP_043967098.1">
    <property type="nucleotide sequence ID" value="NZ_JXTH01000041.1"/>
</dbReference>
<feature type="domain" description="Terminase large subunit-like endonuclease" evidence="2">
    <location>
        <begin position="264"/>
        <end position="552"/>
    </location>
</feature>
<gene>
    <name evidence="3" type="ORF">LH47_02024</name>
</gene>
<dbReference type="Pfam" id="PF20441">
    <property type="entry name" value="TerL_nuclease"/>
    <property type="match status" value="1"/>
</dbReference>
<proteinExistence type="predicted"/>
<dbReference type="InterPro" id="IPR046462">
    <property type="entry name" value="TerL_nuclease"/>
</dbReference>